<name>A0A6I4UN97_9SPHN</name>
<accession>A0A6I4UN97</accession>
<evidence type="ECO:0000313" key="2">
    <source>
        <dbReference type="EMBL" id="MXP39856.1"/>
    </source>
</evidence>
<dbReference type="Proteomes" id="UP000548685">
    <property type="component" value="Unassembled WGS sequence"/>
</dbReference>
<sequence length="65" mass="6669">MIDRNAANARSSDSFWNTKLGQAAMASIAAMVMMIALSSQIQPSAAHAAPIAHPAAESGAMIEIA</sequence>
<proteinExistence type="predicted"/>
<dbReference type="Proteomes" id="UP000430021">
    <property type="component" value="Unassembled WGS sequence"/>
</dbReference>
<evidence type="ECO:0000313" key="3">
    <source>
        <dbReference type="Proteomes" id="UP000430021"/>
    </source>
</evidence>
<dbReference type="EMBL" id="WTYB01000004">
    <property type="protein sequence ID" value="MXP39856.1"/>
    <property type="molecule type" value="Genomic_DNA"/>
</dbReference>
<organism evidence="2 3">
    <name type="scientific">Erythrobacter ramosus</name>
    <dbReference type="NCBI Taxonomy" id="35811"/>
    <lineage>
        <taxon>Bacteria</taxon>
        <taxon>Pseudomonadati</taxon>
        <taxon>Pseudomonadota</taxon>
        <taxon>Alphaproteobacteria</taxon>
        <taxon>Sphingomonadales</taxon>
        <taxon>Erythrobacteraceae</taxon>
        <taxon>Erythrobacter/Porphyrobacter group</taxon>
        <taxon>Erythrobacter</taxon>
    </lineage>
</organism>
<gene>
    <name evidence="1" type="ORF">FHS52_002995</name>
    <name evidence="2" type="ORF">GRI59_14700</name>
</gene>
<evidence type="ECO:0000313" key="1">
    <source>
        <dbReference type="EMBL" id="MBB3777002.1"/>
    </source>
</evidence>
<dbReference type="EMBL" id="JACICE010000004">
    <property type="protein sequence ID" value="MBB3777002.1"/>
    <property type="molecule type" value="Genomic_DNA"/>
</dbReference>
<dbReference type="AlphaFoldDB" id="A0A6I4UN97"/>
<reference evidence="2 3" key="1">
    <citation type="submission" date="2019-12" db="EMBL/GenBank/DDBJ databases">
        <title>Genomic-based taxomic classification of the family Erythrobacteraceae.</title>
        <authorList>
            <person name="Xu L."/>
        </authorList>
    </citation>
    <scope>NUCLEOTIDE SEQUENCE [LARGE SCALE GENOMIC DNA]</scope>
    <source>
        <strain evidence="2 3">JCM 10282</strain>
    </source>
</reference>
<reference evidence="1 4" key="2">
    <citation type="submission" date="2020-08" db="EMBL/GenBank/DDBJ databases">
        <title>Genomic Encyclopedia of Type Strains, Phase IV (KMG-IV): sequencing the most valuable type-strain genomes for metagenomic binning, comparative biology and taxonomic classification.</title>
        <authorList>
            <person name="Goeker M."/>
        </authorList>
    </citation>
    <scope>NUCLEOTIDE SEQUENCE [LARGE SCALE GENOMIC DNA]</scope>
    <source>
        <strain evidence="1 4">DSM 8510</strain>
    </source>
</reference>
<evidence type="ECO:0000313" key="4">
    <source>
        <dbReference type="Proteomes" id="UP000548685"/>
    </source>
</evidence>
<keyword evidence="4" id="KW-1185">Reference proteome</keyword>
<dbReference type="RefSeq" id="WP_160761994.1">
    <property type="nucleotide sequence ID" value="NZ_BAAADZ010000001.1"/>
</dbReference>
<comment type="caution">
    <text evidence="2">The sequence shown here is derived from an EMBL/GenBank/DDBJ whole genome shotgun (WGS) entry which is preliminary data.</text>
</comment>
<protein>
    <submittedName>
        <fullName evidence="2">Uncharacterized protein</fullName>
    </submittedName>
</protein>